<dbReference type="RefSeq" id="WP_175012190.1">
    <property type="nucleotide sequence ID" value="NZ_CABVQN010000008.1"/>
</dbReference>
<dbReference type="AlphaFoldDB" id="A0A6P2WL05"/>
<sequence length="208" mass="23101">MATVRYPEFNTEWFEHQMKKHDLTYNDLAGVMEIPFQSARSTVYKVFHGEQRLRADWAAKLADRFGVGLEDVLKEAGIVDAKMIVREKKKGVRIEHELTGDALVKIKGAGGRRTAPLPPGMPEHTQGVRIGMDGPFNGWIAYCLPQAPMKPDTAGQLCVVQIGDAVKIGRVERGNVPGYYDVTPVSGRKVEEVRIEWAAPVLWMAAGE</sequence>
<evidence type="ECO:0000313" key="2">
    <source>
        <dbReference type="Proteomes" id="UP000494110"/>
    </source>
</evidence>
<dbReference type="GO" id="GO:0003677">
    <property type="term" value="F:DNA binding"/>
    <property type="evidence" value="ECO:0007669"/>
    <property type="project" value="InterPro"/>
</dbReference>
<name>A0A6P2WL05_BURL3</name>
<organism evidence="1 2">
    <name type="scientific">Burkholderia lata (strain ATCC 17760 / DSM 23089 / LMG 22485 / NCIMB 9086 / R18194 / 383)</name>
    <dbReference type="NCBI Taxonomy" id="482957"/>
    <lineage>
        <taxon>Bacteria</taxon>
        <taxon>Pseudomonadati</taxon>
        <taxon>Pseudomonadota</taxon>
        <taxon>Betaproteobacteria</taxon>
        <taxon>Burkholderiales</taxon>
        <taxon>Burkholderiaceae</taxon>
        <taxon>Burkholderia</taxon>
        <taxon>Burkholderia cepacia complex</taxon>
    </lineage>
</organism>
<dbReference type="Proteomes" id="UP000494110">
    <property type="component" value="Unassembled WGS sequence"/>
</dbReference>
<accession>A0A6P2WL05</accession>
<proteinExistence type="predicted"/>
<dbReference type="InterPro" id="IPR001387">
    <property type="entry name" value="Cro/C1-type_HTH"/>
</dbReference>
<gene>
    <name evidence="1" type="ORF">BLA39750_02212</name>
</gene>
<dbReference type="EMBL" id="CABVQN010000008">
    <property type="protein sequence ID" value="VWC95773.1"/>
    <property type="molecule type" value="Genomic_DNA"/>
</dbReference>
<dbReference type="InterPro" id="IPR010982">
    <property type="entry name" value="Lambda_DNA-bd_dom_sf"/>
</dbReference>
<evidence type="ECO:0008006" key="3">
    <source>
        <dbReference type="Google" id="ProtNLM"/>
    </source>
</evidence>
<dbReference type="CDD" id="cd00093">
    <property type="entry name" value="HTH_XRE"/>
    <property type="match status" value="1"/>
</dbReference>
<protein>
    <recommendedName>
        <fullName evidence="3">HTH cro/C1-type domain-containing protein</fullName>
    </recommendedName>
</protein>
<reference evidence="1 2" key="1">
    <citation type="submission" date="2019-09" db="EMBL/GenBank/DDBJ databases">
        <authorList>
            <person name="Depoorter E."/>
        </authorList>
    </citation>
    <scope>NUCLEOTIDE SEQUENCE [LARGE SCALE GENOMIC DNA]</scope>
    <source>
        <strain evidence="1">R-39750</strain>
    </source>
</reference>
<dbReference type="SUPFAM" id="SSF47413">
    <property type="entry name" value="lambda repressor-like DNA-binding domains"/>
    <property type="match status" value="1"/>
</dbReference>
<evidence type="ECO:0000313" key="1">
    <source>
        <dbReference type="EMBL" id="VWC95773.1"/>
    </source>
</evidence>